<dbReference type="PATRIC" id="fig|999434.4.peg.497"/>
<dbReference type="AlphaFoldDB" id="A0A0F6MQG1"/>
<dbReference type="HOGENOM" id="CLU_2072098_0_0_12"/>
<gene>
    <name evidence="1" type="ORF">HMPREF9723_00476</name>
</gene>
<accession>A0A0F6MQG1</accession>
<protein>
    <submittedName>
        <fullName evidence="1">Uncharacterized protein</fullName>
    </submittedName>
</protein>
<comment type="caution">
    <text evidence="1">The sequence shown here is derived from an EMBL/GenBank/DDBJ whole genome shotgun (WGS) entry which is preliminary data.</text>
</comment>
<name>A0A0F6MQG1_TREDN</name>
<dbReference type="Proteomes" id="UP000011701">
    <property type="component" value="Chromosome"/>
</dbReference>
<proteinExistence type="predicted"/>
<organism evidence="1">
    <name type="scientific">Treponema denticola OTK</name>
    <dbReference type="NCBI Taxonomy" id="999434"/>
    <lineage>
        <taxon>Bacteria</taxon>
        <taxon>Pseudomonadati</taxon>
        <taxon>Spirochaetota</taxon>
        <taxon>Spirochaetia</taxon>
        <taxon>Spirochaetales</taxon>
        <taxon>Treponemataceae</taxon>
        <taxon>Treponema</taxon>
    </lineage>
</organism>
<sequence>MKEQEYQFQVLDLKITQAISLIKENREIEAKKNFTDSLPAWVDLETAVKLKTNRSIETYRSKLFLQPCCGTNYKLVGGIKSWEKSDVLEWLKITDNNLKPYAERFGVTLPANYEKRSKE</sequence>
<reference evidence="1" key="1">
    <citation type="submission" date="2012-01" db="EMBL/GenBank/DDBJ databases">
        <title>The Genome Sequence of Treponema denticola OTK.</title>
        <authorList>
            <consortium name="The Broad Institute Genome Sequencing Platform"/>
            <person name="Earl A."/>
            <person name="Ward D."/>
            <person name="Feldgarden M."/>
            <person name="Gevers D."/>
            <person name="Blanton J.M."/>
            <person name="Fenno C.J."/>
            <person name="Baranova O.V."/>
            <person name="Mathney J."/>
            <person name="Dewhirst F.E."/>
            <person name="Izard J."/>
            <person name="Young S.K."/>
            <person name="Zeng Q."/>
            <person name="Gargeya S."/>
            <person name="Fitzgerald M."/>
            <person name="Haas B."/>
            <person name="Abouelleil A."/>
            <person name="Alvarado L."/>
            <person name="Arachchi H.M."/>
            <person name="Berlin A."/>
            <person name="Chapman S.B."/>
            <person name="Gearin G."/>
            <person name="Goldberg J."/>
            <person name="Griggs A."/>
            <person name="Gujja S."/>
            <person name="Hansen M."/>
            <person name="Heiman D."/>
            <person name="Howarth C."/>
            <person name="Larimer J."/>
            <person name="Lui A."/>
            <person name="MacDonald P.J.P."/>
            <person name="McCowen C."/>
            <person name="Montmayeur A."/>
            <person name="Murphy C."/>
            <person name="Neiman D."/>
            <person name="Pearson M."/>
            <person name="Priest M."/>
            <person name="Roberts A."/>
            <person name="Saif S."/>
            <person name="Shea T."/>
            <person name="Sisk P."/>
            <person name="Stolte C."/>
            <person name="Sykes S."/>
            <person name="Wortman J."/>
            <person name="Nusbaum C."/>
            <person name="Birren B."/>
        </authorList>
    </citation>
    <scope>NUCLEOTIDE SEQUENCE [LARGE SCALE GENOMIC DNA]</scope>
    <source>
        <strain evidence="1">OTK</strain>
    </source>
</reference>
<evidence type="ECO:0000313" key="1">
    <source>
        <dbReference type="EMBL" id="EMB23338.1"/>
    </source>
</evidence>
<dbReference type="RefSeq" id="WP_002690763.1">
    <property type="nucleotide sequence ID" value="NZ_CM001797.1"/>
</dbReference>
<dbReference type="EMBL" id="AGDY01000004">
    <property type="protein sequence ID" value="EMB23338.1"/>
    <property type="molecule type" value="Genomic_DNA"/>
</dbReference>